<keyword evidence="3" id="KW-1185">Reference proteome</keyword>
<reference evidence="2" key="2">
    <citation type="submission" date="2023-01" db="EMBL/GenBank/DDBJ databases">
        <title>Draft genome sequence of Litoribrevibacter albus strain NBRC 110071.</title>
        <authorList>
            <person name="Sun Q."/>
            <person name="Mori K."/>
        </authorList>
    </citation>
    <scope>NUCLEOTIDE SEQUENCE</scope>
    <source>
        <strain evidence="2">NBRC 110071</strain>
    </source>
</reference>
<feature type="transmembrane region" description="Helical" evidence="1">
    <location>
        <begin position="46"/>
        <end position="64"/>
    </location>
</feature>
<feature type="transmembrane region" description="Helical" evidence="1">
    <location>
        <begin position="101"/>
        <end position="122"/>
    </location>
</feature>
<dbReference type="Proteomes" id="UP001161389">
    <property type="component" value="Unassembled WGS sequence"/>
</dbReference>
<feature type="transmembrane region" description="Helical" evidence="1">
    <location>
        <begin position="128"/>
        <end position="146"/>
    </location>
</feature>
<evidence type="ECO:0000256" key="1">
    <source>
        <dbReference type="SAM" id="Phobius"/>
    </source>
</evidence>
<organism evidence="2 3">
    <name type="scientific">Litoribrevibacter albus</name>
    <dbReference type="NCBI Taxonomy" id="1473156"/>
    <lineage>
        <taxon>Bacteria</taxon>
        <taxon>Pseudomonadati</taxon>
        <taxon>Pseudomonadota</taxon>
        <taxon>Gammaproteobacteria</taxon>
        <taxon>Oceanospirillales</taxon>
        <taxon>Oceanospirillaceae</taxon>
        <taxon>Litoribrevibacter</taxon>
    </lineage>
</organism>
<proteinExistence type="predicted"/>
<protein>
    <submittedName>
        <fullName evidence="2">Uncharacterized protein</fullName>
    </submittedName>
</protein>
<evidence type="ECO:0000313" key="2">
    <source>
        <dbReference type="EMBL" id="GLQ31958.1"/>
    </source>
</evidence>
<dbReference type="Pfam" id="PF20358">
    <property type="entry name" value="DUF6653"/>
    <property type="match status" value="1"/>
</dbReference>
<gene>
    <name evidence="2" type="ORF">GCM10007876_24370</name>
</gene>
<reference evidence="2" key="1">
    <citation type="journal article" date="2014" name="Int. J. Syst. Evol. Microbiol.">
        <title>Complete genome sequence of Corynebacterium casei LMG S-19264T (=DSM 44701T), isolated from a smear-ripened cheese.</title>
        <authorList>
            <consortium name="US DOE Joint Genome Institute (JGI-PGF)"/>
            <person name="Walter F."/>
            <person name="Albersmeier A."/>
            <person name="Kalinowski J."/>
            <person name="Ruckert C."/>
        </authorList>
    </citation>
    <scope>NUCLEOTIDE SEQUENCE</scope>
    <source>
        <strain evidence="2">NBRC 110071</strain>
    </source>
</reference>
<evidence type="ECO:0000313" key="3">
    <source>
        <dbReference type="Proteomes" id="UP001161389"/>
    </source>
</evidence>
<dbReference type="AlphaFoldDB" id="A0AA37SC40"/>
<keyword evidence="1" id="KW-1133">Transmembrane helix</keyword>
<keyword evidence="1" id="KW-0472">Membrane</keyword>
<dbReference type="InterPro" id="IPR046595">
    <property type="entry name" value="DUF6653"/>
</dbReference>
<comment type="caution">
    <text evidence="2">The sequence shown here is derived from an EMBL/GenBank/DDBJ whole genome shotgun (WGS) entry which is preliminary data.</text>
</comment>
<accession>A0AA37SC40</accession>
<keyword evidence="1" id="KW-0812">Transmembrane</keyword>
<dbReference type="EMBL" id="BSNM01000014">
    <property type="protein sequence ID" value="GLQ31958.1"/>
    <property type="molecule type" value="Genomic_DNA"/>
</dbReference>
<name>A0AA37SC40_9GAMM</name>
<sequence>MALLEFSQKLMTMDEATWARHANPWSVYSRFTILPLLSFALYSREWLGWGALIPMSLVVFWIWYNPRAFKAPKTTNNWASKGTFGERIYLRKKQLKLPDHHLRMANVLLALTFVGMPILIYALYINGIGWILLGNALVMLPKAWFVDRMVWLYEDMKDSDPEFKSWLKG</sequence>